<dbReference type="Proteomes" id="UP000245396">
    <property type="component" value="Unassembled WGS sequence"/>
</dbReference>
<accession>A0A316CNJ7</accession>
<reference evidence="2 3" key="1">
    <citation type="submission" date="2018-05" db="EMBL/GenBank/DDBJ databases">
        <title>Genomic Encyclopedia of Type Strains, Phase IV (KMG-IV): sequencing the most valuable type-strain genomes for metagenomic binning, comparative biology and taxonomic classification.</title>
        <authorList>
            <person name="Goeker M."/>
        </authorList>
    </citation>
    <scope>NUCLEOTIDE SEQUENCE [LARGE SCALE GENOMIC DNA]</scope>
    <source>
        <strain evidence="2 3">DSM 6986</strain>
    </source>
</reference>
<sequence>MAVDLPDFKGKIDGHGAEKAPHGPRTGQADQGFSFAFGGPDRKSGRYFHTACP</sequence>
<organism evidence="2 3">
    <name type="scientific">Pseudaminobacter salicylatoxidans</name>
    <dbReference type="NCBI Taxonomy" id="93369"/>
    <lineage>
        <taxon>Bacteria</taxon>
        <taxon>Pseudomonadati</taxon>
        <taxon>Pseudomonadota</taxon>
        <taxon>Alphaproteobacteria</taxon>
        <taxon>Hyphomicrobiales</taxon>
        <taxon>Phyllobacteriaceae</taxon>
        <taxon>Pseudaminobacter</taxon>
    </lineage>
</organism>
<evidence type="ECO:0000313" key="2">
    <source>
        <dbReference type="EMBL" id="PWJ83724.1"/>
    </source>
</evidence>
<proteinExistence type="predicted"/>
<dbReference type="AlphaFoldDB" id="A0A316CNJ7"/>
<keyword evidence="3" id="KW-1185">Reference proteome</keyword>
<comment type="caution">
    <text evidence="2">The sequence shown here is derived from an EMBL/GenBank/DDBJ whole genome shotgun (WGS) entry which is preliminary data.</text>
</comment>
<evidence type="ECO:0000256" key="1">
    <source>
        <dbReference type="SAM" id="MobiDB-lite"/>
    </source>
</evidence>
<feature type="compositionally biased region" description="Basic and acidic residues" evidence="1">
    <location>
        <begin position="1"/>
        <end position="21"/>
    </location>
</feature>
<gene>
    <name evidence="2" type="ORF">C7441_108117</name>
</gene>
<feature type="region of interest" description="Disordered" evidence="1">
    <location>
        <begin position="1"/>
        <end position="53"/>
    </location>
</feature>
<name>A0A316CNJ7_PSESE</name>
<protein>
    <submittedName>
        <fullName evidence="2">Uncharacterized protein</fullName>
    </submittedName>
</protein>
<evidence type="ECO:0000313" key="3">
    <source>
        <dbReference type="Proteomes" id="UP000245396"/>
    </source>
</evidence>
<dbReference type="EMBL" id="QGGG01000008">
    <property type="protein sequence ID" value="PWJ83724.1"/>
    <property type="molecule type" value="Genomic_DNA"/>
</dbReference>